<proteinExistence type="predicted"/>
<feature type="non-terminal residue" evidence="1">
    <location>
        <position position="48"/>
    </location>
</feature>
<dbReference type="EMBL" id="BART01007826">
    <property type="protein sequence ID" value="GAG64228.1"/>
    <property type="molecule type" value="Genomic_DNA"/>
</dbReference>
<dbReference type="AlphaFoldDB" id="X0ZUR5"/>
<evidence type="ECO:0000313" key="1">
    <source>
        <dbReference type="EMBL" id="GAG64228.1"/>
    </source>
</evidence>
<protein>
    <submittedName>
        <fullName evidence="1">Uncharacterized protein</fullName>
    </submittedName>
</protein>
<reference evidence="1" key="1">
    <citation type="journal article" date="2014" name="Front. Microbiol.">
        <title>High frequency of phylogenetically diverse reductive dehalogenase-homologous genes in deep subseafloor sedimentary metagenomes.</title>
        <authorList>
            <person name="Kawai M."/>
            <person name="Futagami T."/>
            <person name="Toyoda A."/>
            <person name="Takaki Y."/>
            <person name="Nishi S."/>
            <person name="Hori S."/>
            <person name="Arai W."/>
            <person name="Tsubouchi T."/>
            <person name="Morono Y."/>
            <person name="Uchiyama I."/>
            <person name="Ito T."/>
            <person name="Fujiyama A."/>
            <person name="Inagaki F."/>
            <person name="Takami H."/>
        </authorList>
    </citation>
    <scope>NUCLEOTIDE SEQUENCE</scope>
    <source>
        <strain evidence="1">Expedition CK06-06</strain>
    </source>
</reference>
<organism evidence="1">
    <name type="scientific">marine sediment metagenome</name>
    <dbReference type="NCBI Taxonomy" id="412755"/>
    <lineage>
        <taxon>unclassified sequences</taxon>
        <taxon>metagenomes</taxon>
        <taxon>ecological metagenomes</taxon>
    </lineage>
</organism>
<sequence>MKIMKPEVIKTEIVSQPKYKVTLNLTRGELEWLRNSVGDVTYDEHRAF</sequence>
<name>X0ZUR5_9ZZZZ</name>
<gene>
    <name evidence="1" type="ORF">S01H4_17740</name>
</gene>
<accession>X0ZUR5</accession>
<comment type="caution">
    <text evidence="1">The sequence shown here is derived from an EMBL/GenBank/DDBJ whole genome shotgun (WGS) entry which is preliminary data.</text>
</comment>